<dbReference type="HOGENOM" id="CLU_040416_0_0_10"/>
<feature type="site" description="Important for substrate specificity" evidence="4">
    <location>
        <position position="80"/>
    </location>
</feature>
<dbReference type="Proteomes" id="UP000002725">
    <property type="component" value="Chromosome"/>
</dbReference>
<comment type="cofactor">
    <cofactor evidence="1 4">
        <name>a divalent metal cation</name>
        <dbReference type="ChEBI" id="CHEBI:60240"/>
    </cofactor>
</comment>
<dbReference type="GO" id="GO:0009117">
    <property type="term" value="P:nucleotide metabolic process"/>
    <property type="evidence" value="ECO:0007669"/>
    <property type="project" value="UniProtKB-KW"/>
</dbReference>
<reference evidence="5" key="1">
    <citation type="submission" date="2008-06" db="EMBL/GenBank/DDBJ databases">
        <title>Complete sequence of chromosome of Prosthecochloris aestuarii DSM 271.</title>
        <authorList>
            <consortium name="US DOE Joint Genome Institute"/>
            <person name="Lucas S."/>
            <person name="Copeland A."/>
            <person name="Lapidus A."/>
            <person name="Glavina del Rio T."/>
            <person name="Dalin E."/>
            <person name="Tice H."/>
            <person name="Bruce D."/>
            <person name="Goodwin L."/>
            <person name="Pitluck S."/>
            <person name="Schmutz J."/>
            <person name="Larimer F."/>
            <person name="Land M."/>
            <person name="Hauser L."/>
            <person name="Kyrpides N."/>
            <person name="Anderson I."/>
            <person name="Liu Z."/>
            <person name="Li T."/>
            <person name="Zhao F."/>
            <person name="Overmann J."/>
            <person name="Bryant D.A."/>
            <person name="Richardson P."/>
        </authorList>
    </citation>
    <scope>NUCLEOTIDE SEQUENCE [LARGE SCALE GENOMIC DNA]</scope>
    <source>
        <strain evidence="5">DSM 271</strain>
    </source>
</reference>
<dbReference type="AlphaFoldDB" id="B4S8J4"/>
<dbReference type="STRING" id="290512.Paes_1359"/>
<sequence length="201" mass="22210">MTMIPTDLNMILASQSPRRKELLALTGHSFSTLSTAIDETFRQDEGIEENLKRIATEKAEAICRLYPEKTRNALLISADTTVLFDNVALGKPSDFQEALDMLTMLQGSTHSVITGFSLFYSGRRHCECVTTKVEFLPMSRDDMTGYITTQSPYDKAGGYGIQDPLMSCFVKGIEGCYYNVVGLPLSAVCRAIRQLLTTANA</sequence>
<gene>
    <name evidence="5" type="ordered locus">Paes_1359</name>
</gene>
<evidence type="ECO:0000256" key="4">
    <source>
        <dbReference type="HAMAP-Rule" id="MF_00528"/>
    </source>
</evidence>
<dbReference type="PANTHER" id="PTHR43213">
    <property type="entry name" value="BIFUNCTIONAL DTTP/UTP PYROPHOSPHATASE/METHYLTRANSFERASE PROTEIN-RELATED"/>
    <property type="match status" value="1"/>
</dbReference>
<dbReference type="GO" id="GO:0005737">
    <property type="term" value="C:cytoplasm"/>
    <property type="evidence" value="ECO:0007669"/>
    <property type="project" value="UniProtKB-SubCell"/>
</dbReference>
<evidence type="ECO:0000256" key="3">
    <source>
        <dbReference type="ARBA" id="ARBA00023080"/>
    </source>
</evidence>
<dbReference type="GO" id="GO:0036218">
    <property type="term" value="F:dTTP diphosphatase activity"/>
    <property type="evidence" value="ECO:0007669"/>
    <property type="project" value="RHEA"/>
</dbReference>
<comment type="function">
    <text evidence="4">Nucleoside triphosphate pyrophosphatase that hydrolyzes dTTP and UTP. May have a dual role in cell division arrest and in preventing the incorporation of modified nucleotides into cellular nucleic acids.</text>
</comment>
<comment type="catalytic activity">
    <reaction evidence="4">
        <text>UTP + H2O = UMP + diphosphate + H(+)</text>
        <dbReference type="Rhea" id="RHEA:29395"/>
        <dbReference type="ChEBI" id="CHEBI:15377"/>
        <dbReference type="ChEBI" id="CHEBI:15378"/>
        <dbReference type="ChEBI" id="CHEBI:33019"/>
        <dbReference type="ChEBI" id="CHEBI:46398"/>
        <dbReference type="ChEBI" id="CHEBI:57865"/>
        <dbReference type="EC" id="3.6.1.9"/>
    </reaction>
</comment>
<accession>B4S8J4</accession>
<keyword evidence="2 4" id="KW-0378">Hydrolase</keyword>
<dbReference type="Gene3D" id="3.90.950.10">
    <property type="match status" value="1"/>
</dbReference>
<feature type="site" description="Important for substrate specificity" evidence="4">
    <location>
        <position position="162"/>
    </location>
</feature>
<dbReference type="InterPro" id="IPR003697">
    <property type="entry name" value="Maf-like"/>
</dbReference>
<evidence type="ECO:0000313" key="6">
    <source>
        <dbReference type="Proteomes" id="UP000002725"/>
    </source>
</evidence>
<dbReference type="EC" id="3.6.1.9" evidence="4"/>
<dbReference type="eggNOG" id="COG0424">
    <property type="taxonomic scope" value="Bacteria"/>
</dbReference>
<comment type="similarity">
    <text evidence="4">Belongs to the Maf family. YhdE subfamily.</text>
</comment>
<comment type="catalytic activity">
    <reaction evidence="4">
        <text>dTTP + H2O = dTMP + diphosphate + H(+)</text>
        <dbReference type="Rhea" id="RHEA:28534"/>
        <dbReference type="ChEBI" id="CHEBI:15377"/>
        <dbReference type="ChEBI" id="CHEBI:15378"/>
        <dbReference type="ChEBI" id="CHEBI:33019"/>
        <dbReference type="ChEBI" id="CHEBI:37568"/>
        <dbReference type="ChEBI" id="CHEBI:63528"/>
        <dbReference type="EC" id="3.6.1.9"/>
    </reaction>
</comment>
<dbReference type="PIRSF" id="PIRSF006305">
    <property type="entry name" value="Maf"/>
    <property type="match status" value="1"/>
</dbReference>
<dbReference type="RefSeq" id="WP_012505915.1">
    <property type="nucleotide sequence ID" value="NC_011059.1"/>
</dbReference>
<feature type="site" description="Important for substrate specificity" evidence="4">
    <location>
        <position position="18"/>
    </location>
</feature>
<dbReference type="GO" id="GO:0036221">
    <property type="term" value="F:UTP diphosphatase activity"/>
    <property type="evidence" value="ECO:0007669"/>
    <property type="project" value="RHEA"/>
</dbReference>
<keyword evidence="4" id="KW-0963">Cytoplasm</keyword>
<protein>
    <recommendedName>
        <fullName evidence="4">dTTP/UTP pyrophosphatase</fullName>
        <shortName evidence="4">dTTPase/UTPase</shortName>
        <ecNumber evidence="4">3.6.1.9</ecNumber>
    </recommendedName>
    <alternativeName>
        <fullName evidence="4">Nucleoside triphosphate pyrophosphatase</fullName>
    </alternativeName>
    <alternativeName>
        <fullName evidence="4">Nucleotide pyrophosphatase</fullName>
        <shortName evidence="4">Nucleotide PPase</shortName>
    </alternativeName>
</protein>
<comment type="caution">
    <text evidence="4">Lacks conserved residue(s) required for the propagation of feature annotation.</text>
</comment>
<dbReference type="CDD" id="cd00555">
    <property type="entry name" value="Maf"/>
    <property type="match status" value="1"/>
</dbReference>
<feature type="active site" description="Proton acceptor" evidence="4">
    <location>
        <position position="79"/>
    </location>
</feature>
<evidence type="ECO:0000313" key="5">
    <source>
        <dbReference type="EMBL" id="ACF46381.1"/>
    </source>
</evidence>
<dbReference type="PANTHER" id="PTHR43213:SF5">
    <property type="entry name" value="BIFUNCTIONAL DTTP_UTP PYROPHOSPHATASE_METHYLTRANSFERASE PROTEIN-RELATED"/>
    <property type="match status" value="1"/>
</dbReference>
<dbReference type="HAMAP" id="MF_00528">
    <property type="entry name" value="Maf"/>
    <property type="match status" value="1"/>
</dbReference>
<comment type="subcellular location">
    <subcellularLocation>
        <location evidence="4">Cytoplasm</location>
    </subcellularLocation>
</comment>
<proteinExistence type="inferred from homology"/>
<name>B4S8J4_PROA2</name>
<dbReference type="Pfam" id="PF02545">
    <property type="entry name" value="Maf"/>
    <property type="match status" value="1"/>
</dbReference>
<keyword evidence="3 4" id="KW-0546">Nucleotide metabolism</keyword>
<dbReference type="EMBL" id="CP001108">
    <property type="protein sequence ID" value="ACF46381.1"/>
    <property type="molecule type" value="Genomic_DNA"/>
</dbReference>
<organism evidence="5 6">
    <name type="scientific">Prosthecochloris aestuarii (strain DSM 271 / SK 413)</name>
    <dbReference type="NCBI Taxonomy" id="290512"/>
    <lineage>
        <taxon>Bacteria</taxon>
        <taxon>Pseudomonadati</taxon>
        <taxon>Chlorobiota</taxon>
        <taxon>Chlorobiia</taxon>
        <taxon>Chlorobiales</taxon>
        <taxon>Chlorobiaceae</taxon>
        <taxon>Prosthecochloris</taxon>
    </lineage>
</organism>
<dbReference type="InterPro" id="IPR029001">
    <property type="entry name" value="ITPase-like_fam"/>
</dbReference>
<evidence type="ECO:0000256" key="2">
    <source>
        <dbReference type="ARBA" id="ARBA00022801"/>
    </source>
</evidence>
<dbReference type="KEGG" id="paa:Paes_1359"/>
<dbReference type="SUPFAM" id="SSF52972">
    <property type="entry name" value="ITPase-like"/>
    <property type="match status" value="1"/>
</dbReference>
<dbReference type="NCBIfam" id="TIGR00172">
    <property type="entry name" value="maf"/>
    <property type="match status" value="1"/>
</dbReference>
<evidence type="ECO:0000256" key="1">
    <source>
        <dbReference type="ARBA" id="ARBA00001968"/>
    </source>
</evidence>
<keyword evidence="6" id="KW-1185">Reference proteome</keyword>